<name>A0A176W0U5_MARPO</name>
<evidence type="ECO:0000256" key="1">
    <source>
        <dbReference type="SAM" id="Coils"/>
    </source>
</evidence>
<keyword evidence="3" id="KW-1133">Transmembrane helix</keyword>
<evidence type="ECO:0000256" key="3">
    <source>
        <dbReference type="SAM" id="Phobius"/>
    </source>
</evidence>
<reference evidence="4" key="1">
    <citation type="submission" date="2016-03" db="EMBL/GenBank/DDBJ databases">
        <title>Mechanisms controlling the formation of the plant cell surface in tip-growing cells are functionally conserved among land plants.</title>
        <authorList>
            <person name="Honkanen S."/>
            <person name="Jones V.A."/>
            <person name="Morieri G."/>
            <person name="Champion C."/>
            <person name="Hetherington A.J."/>
            <person name="Kelly S."/>
            <person name="Saint-Marcoux D."/>
            <person name="Proust H."/>
            <person name="Prescott H."/>
            <person name="Dolan L."/>
        </authorList>
    </citation>
    <scope>NUCLEOTIDE SEQUENCE [LARGE SCALE GENOMIC DNA]</scope>
    <source>
        <tissue evidence="4">Whole gametophyte</tissue>
    </source>
</reference>
<comment type="caution">
    <text evidence="4">The sequence shown here is derived from an EMBL/GenBank/DDBJ whole genome shotgun (WGS) entry which is preliminary data.</text>
</comment>
<organism evidence="4 5">
    <name type="scientific">Marchantia polymorpha subsp. ruderalis</name>
    <dbReference type="NCBI Taxonomy" id="1480154"/>
    <lineage>
        <taxon>Eukaryota</taxon>
        <taxon>Viridiplantae</taxon>
        <taxon>Streptophyta</taxon>
        <taxon>Embryophyta</taxon>
        <taxon>Marchantiophyta</taxon>
        <taxon>Marchantiopsida</taxon>
        <taxon>Marchantiidae</taxon>
        <taxon>Marchantiales</taxon>
        <taxon>Marchantiaceae</taxon>
        <taxon>Marchantia</taxon>
    </lineage>
</organism>
<dbReference type="InterPro" id="IPR010471">
    <property type="entry name" value="DUF1068"/>
</dbReference>
<feature type="coiled-coil region" evidence="1">
    <location>
        <begin position="102"/>
        <end position="131"/>
    </location>
</feature>
<feature type="compositionally biased region" description="Basic and acidic residues" evidence="2">
    <location>
        <begin position="247"/>
        <end position="258"/>
    </location>
</feature>
<dbReference type="PANTHER" id="PTHR32254">
    <property type="entry name" value="EXPRESSED PROTEIN"/>
    <property type="match status" value="1"/>
</dbReference>
<feature type="compositionally biased region" description="Basic and acidic residues" evidence="2">
    <location>
        <begin position="220"/>
        <end position="235"/>
    </location>
</feature>
<evidence type="ECO:0000313" key="5">
    <source>
        <dbReference type="Proteomes" id="UP000077202"/>
    </source>
</evidence>
<proteinExistence type="predicted"/>
<accession>A0A176W0U5</accession>
<dbReference type="AlphaFoldDB" id="A0A176W0U5"/>
<feature type="transmembrane region" description="Helical" evidence="3">
    <location>
        <begin position="12"/>
        <end position="32"/>
    </location>
</feature>
<gene>
    <name evidence="4" type="ORF">AXG93_903s1120</name>
</gene>
<keyword evidence="5" id="KW-1185">Reference proteome</keyword>
<feature type="region of interest" description="Disordered" evidence="2">
    <location>
        <begin position="174"/>
        <end position="284"/>
    </location>
</feature>
<evidence type="ECO:0000256" key="2">
    <source>
        <dbReference type="SAM" id="MobiDB-lite"/>
    </source>
</evidence>
<keyword evidence="3" id="KW-0472">Membrane</keyword>
<dbReference type="PANTHER" id="PTHR32254:SF6">
    <property type="entry name" value="DUF1068 DOMAIN-CONTAINING PROTEIN"/>
    <property type="match status" value="1"/>
</dbReference>
<keyword evidence="3" id="KW-0812">Transmembrane</keyword>
<dbReference type="Proteomes" id="UP000077202">
    <property type="component" value="Unassembled WGS sequence"/>
</dbReference>
<feature type="compositionally biased region" description="Basic and acidic residues" evidence="2">
    <location>
        <begin position="174"/>
        <end position="185"/>
    </location>
</feature>
<feature type="compositionally biased region" description="Low complexity" evidence="2">
    <location>
        <begin position="187"/>
        <end position="202"/>
    </location>
</feature>
<evidence type="ECO:0000313" key="4">
    <source>
        <dbReference type="EMBL" id="OAE26151.1"/>
    </source>
</evidence>
<dbReference type="EMBL" id="LVLJ01002247">
    <property type="protein sequence ID" value="OAE26151.1"/>
    <property type="molecule type" value="Genomic_DNA"/>
</dbReference>
<keyword evidence="1" id="KW-0175">Coiled coil</keyword>
<protein>
    <submittedName>
        <fullName evidence="4">Uncharacterized protein</fullName>
    </submittedName>
</protein>
<sequence length="284" mass="31270">MAQQGGVSGVKVLIMALALGFSVYILGPPLYWHFVGDAAGKHLTSCPLCICDCPADGLNNNALADLTNVTLPGVSLNSLHSTKADCARDDPDMQDEIGKSRYQLLQEELKLQEIVAEEAQQRSEAAFLEAKKVASQYQKEFEKCNQGMETSEGAREKAEAALTLEKKRSEIWESRARSLGWKDDNEGTTNTENTQNQENQENQENHENSENTDNNETADTTDHTEHIENTEHTESNETTDGGGSVDVRPDAKKLKADFTEDTSSRSTALLNKSRRDLSSKQSSS</sequence>
<dbReference type="Pfam" id="PF06364">
    <property type="entry name" value="DUF1068"/>
    <property type="match status" value="1"/>
</dbReference>